<dbReference type="Proteomes" id="UP000198548">
    <property type="component" value="Unassembled WGS sequence"/>
</dbReference>
<proteinExistence type="predicted"/>
<dbReference type="OrthoDB" id="9967727at2"/>
<reference evidence="1 4" key="2">
    <citation type="submission" date="2019-07" db="EMBL/GenBank/DDBJ databases">
        <title>Whole genome shotgun sequence of Alkalibacterium putridalgicola NBRC 103243.</title>
        <authorList>
            <person name="Hosoyama A."/>
            <person name="Uohara A."/>
            <person name="Ohji S."/>
            <person name="Ichikawa N."/>
        </authorList>
    </citation>
    <scope>NUCLEOTIDE SEQUENCE [LARGE SCALE GENOMIC DNA]</scope>
    <source>
        <strain evidence="1 4">NBRC 103243</strain>
    </source>
</reference>
<evidence type="ECO:0000313" key="3">
    <source>
        <dbReference type="Proteomes" id="UP000198548"/>
    </source>
</evidence>
<evidence type="ECO:0000313" key="2">
    <source>
        <dbReference type="EMBL" id="SEM17512.1"/>
    </source>
</evidence>
<dbReference type="AlphaFoldDB" id="A0A1H7W7D4"/>
<sequence>MRTYRAIQLLNDLSESELDNLASFFSNKETVIRENKNPFVCVAFNPDQYFQNETKISQAFSNNKFLPLVVSNYKFLALLLAISSQQEYSFTDFSFKENEEESYFEKDKVKDMLDDYEDVKNISNFLKESSQKIQYIELVISHPKNRIRVHSSGSISLTNSFDKNLYPDVIKLVQFLFTGSMSKT</sequence>
<name>A0A1H7W7D4_9LACT</name>
<reference evidence="2 3" key="1">
    <citation type="submission" date="2016-10" db="EMBL/GenBank/DDBJ databases">
        <authorList>
            <person name="de Groot N.N."/>
        </authorList>
    </citation>
    <scope>NUCLEOTIDE SEQUENCE [LARGE SCALE GENOMIC DNA]</scope>
    <source>
        <strain evidence="2 3">DSM 19182</strain>
    </source>
</reference>
<gene>
    <name evidence="1" type="ORF">APU01nite_20260</name>
    <name evidence="2" type="ORF">SAMN04488100_13130</name>
</gene>
<evidence type="ECO:0000313" key="1">
    <source>
        <dbReference type="EMBL" id="GEK89987.1"/>
    </source>
</evidence>
<dbReference type="RefSeq" id="WP_091489308.1">
    <property type="nucleotide sequence ID" value="NZ_BJUX01000028.1"/>
</dbReference>
<dbReference type="EMBL" id="FOBL01000031">
    <property type="protein sequence ID" value="SEM17512.1"/>
    <property type="molecule type" value="Genomic_DNA"/>
</dbReference>
<keyword evidence="4" id="KW-1185">Reference proteome</keyword>
<dbReference type="Proteomes" id="UP000321425">
    <property type="component" value="Unassembled WGS sequence"/>
</dbReference>
<protein>
    <submittedName>
        <fullName evidence="2">Uncharacterized protein</fullName>
    </submittedName>
</protein>
<dbReference type="STRING" id="426703.SAMN04488100_13130"/>
<organism evidence="2 3">
    <name type="scientific">Alkalibacterium putridalgicola</name>
    <dbReference type="NCBI Taxonomy" id="426703"/>
    <lineage>
        <taxon>Bacteria</taxon>
        <taxon>Bacillati</taxon>
        <taxon>Bacillota</taxon>
        <taxon>Bacilli</taxon>
        <taxon>Lactobacillales</taxon>
        <taxon>Carnobacteriaceae</taxon>
        <taxon>Alkalibacterium</taxon>
    </lineage>
</organism>
<evidence type="ECO:0000313" key="4">
    <source>
        <dbReference type="Proteomes" id="UP000321425"/>
    </source>
</evidence>
<dbReference type="EMBL" id="BJUX01000028">
    <property type="protein sequence ID" value="GEK89987.1"/>
    <property type="molecule type" value="Genomic_DNA"/>
</dbReference>
<accession>A0A1H7W7D4</accession>